<gene>
    <name evidence="1" type="ORF">PBS001_LOCUS3616</name>
</gene>
<organism evidence="1 2">
    <name type="scientific">Peronospora belbahrii</name>
    <dbReference type="NCBI Taxonomy" id="622444"/>
    <lineage>
        <taxon>Eukaryota</taxon>
        <taxon>Sar</taxon>
        <taxon>Stramenopiles</taxon>
        <taxon>Oomycota</taxon>
        <taxon>Peronosporomycetes</taxon>
        <taxon>Peronosporales</taxon>
        <taxon>Peronosporaceae</taxon>
        <taxon>Peronospora</taxon>
    </lineage>
</organism>
<keyword evidence="2" id="KW-1185">Reference proteome</keyword>
<dbReference type="Proteomes" id="UP001158986">
    <property type="component" value="Unassembled WGS sequence"/>
</dbReference>
<name>A0ABN8CVK6_9STRA</name>
<evidence type="ECO:0000313" key="2">
    <source>
        <dbReference type="Proteomes" id="UP001158986"/>
    </source>
</evidence>
<reference evidence="1 2" key="1">
    <citation type="submission" date="2021-11" db="EMBL/GenBank/DDBJ databases">
        <authorList>
            <person name="Islam A."/>
            <person name="Islam S."/>
            <person name="Flora M.S."/>
            <person name="Rahman M."/>
            <person name="Ziaur R.M."/>
            <person name="Epstein J.H."/>
            <person name="Hassan M."/>
            <person name="Klassen M."/>
            <person name="Woodard K."/>
            <person name="Webb A."/>
            <person name="Webby R.J."/>
            <person name="El Zowalaty M.E."/>
        </authorList>
    </citation>
    <scope>NUCLEOTIDE SEQUENCE [LARGE SCALE GENOMIC DNA]</scope>
    <source>
        <strain evidence="1">Pbs1</strain>
    </source>
</reference>
<accession>A0ABN8CVK6</accession>
<protein>
    <submittedName>
        <fullName evidence="1">Uncharacterized protein</fullName>
    </submittedName>
</protein>
<dbReference type="EMBL" id="CAKLCB010000218">
    <property type="protein sequence ID" value="CAH0516982.1"/>
    <property type="molecule type" value="Genomic_DNA"/>
</dbReference>
<sequence>MLSAETMLLAAKNIDACALMYIRVWQTLACSKMIFATWKTLLIASTTKRDSASSLYSPASELSVRNSDRASRKCSCKCSLDGAESLQPHQ</sequence>
<proteinExistence type="predicted"/>
<comment type="caution">
    <text evidence="1">The sequence shown here is derived from an EMBL/GenBank/DDBJ whole genome shotgun (WGS) entry which is preliminary data.</text>
</comment>
<evidence type="ECO:0000313" key="1">
    <source>
        <dbReference type="EMBL" id="CAH0516982.1"/>
    </source>
</evidence>